<sequence length="186" mass="19414">MNERPESSSPRKPSAEVGLEQQILAVELRMLQRRRRLLGSWNEVEHAMGQVLAPRAWLWPLALGGVAGCLLGLLWRRGDRSAAPASRSAHRGRAHGASAAGAGALAGALALLGPWLRSLLTPLVHQWLRPAVLEAAEGLMLALLGGVLKTPAQRHRARPVGPAAATPTPAAASPAGSPPAAAPSHD</sequence>
<reference evidence="3 4" key="1">
    <citation type="submission" date="2024-05" db="EMBL/GenBank/DDBJ databases">
        <title>Roseateles sp. 2.12 16S ribosomal RNA gene Genome sequencing and assembly.</title>
        <authorList>
            <person name="Woo H."/>
        </authorList>
    </citation>
    <scope>NUCLEOTIDE SEQUENCE [LARGE SCALE GENOMIC DNA]</scope>
    <source>
        <strain evidence="3 4">2.12</strain>
    </source>
</reference>
<gene>
    <name evidence="3" type="ORF">ABDJ40_15610</name>
</gene>
<comment type="caution">
    <text evidence="3">The sequence shown here is derived from an EMBL/GenBank/DDBJ whole genome shotgun (WGS) entry which is preliminary data.</text>
</comment>
<feature type="transmembrane region" description="Helical" evidence="2">
    <location>
        <begin position="57"/>
        <end position="75"/>
    </location>
</feature>
<keyword evidence="2" id="KW-1133">Transmembrane helix</keyword>
<feature type="transmembrane region" description="Helical" evidence="2">
    <location>
        <begin position="127"/>
        <end position="148"/>
    </location>
</feature>
<organism evidence="3 4">
    <name type="scientific">Roseateles flavus</name>
    <dbReference type="NCBI Taxonomy" id="3149041"/>
    <lineage>
        <taxon>Bacteria</taxon>
        <taxon>Pseudomonadati</taxon>
        <taxon>Pseudomonadota</taxon>
        <taxon>Betaproteobacteria</taxon>
        <taxon>Burkholderiales</taxon>
        <taxon>Sphaerotilaceae</taxon>
        <taxon>Roseateles</taxon>
    </lineage>
</organism>
<accession>A0ABV0GGU9</accession>
<dbReference type="EMBL" id="JBDPZC010000007">
    <property type="protein sequence ID" value="MEO3714192.1"/>
    <property type="molecule type" value="Genomic_DNA"/>
</dbReference>
<evidence type="ECO:0000313" key="4">
    <source>
        <dbReference type="Proteomes" id="UP001462640"/>
    </source>
</evidence>
<name>A0ABV0GGU9_9BURK</name>
<keyword evidence="2" id="KW-0812">Transmembrane</keyword>
<proteinExistence type="predicted"/>
<evidence type="ECO:0008006" key="5">
    <source>
        <dbReference type="Google" id="ProtNLM"/>
    </source>
</evidence>
<feature type="compositionally biased region" description="Low complexity" evidence="1">
    <location>
        <begin position="161"/>
        <end position="175"/>
    </location>
</feature>
<evidence type="ECO:0000256" key="1">
    <source>
        <dbReference type="SAM" id="MobiDB-lite"/>
    </source>
</evidence>
<keyword evidence="4" id="KW-1185">Reference proteome</keyword>
<dbReference type="RefSeq" id="WP_347611263.1">
    <property type="nucleotide sequence ID" value="NZ_JBDPZC010000007.1"/>
</dbReference>
<protein>
    <recommendedName>
        <fullName evidence="5">DUF3618 domain-containing protein</fullName>
    </recommendedName>
</protein>
<evidence type="ECO:0000313" key="3">
    <source>
        <dbReference type="EMBL" id="MEO3714192.1"/>
    </source>
</evidence>
<feature type="transmembrane region" description="Helical" evidence="2">
    <location>
        <begin position="96"/>
        <end position="115"/>
    </location>
</feature>
<feature type="region of interest" description="Disordered" evidence="1">
    <location>
        <begin position="154"/>
        <end position="186"/>
    </location>
</feature>
<dbReference type="Proteomes" id="UP001462640">
    <property type="component" value="Unassembled WGS sequence"/>
</dbReference>
<keyword evidence="2" id="KW-0472">Membrane</keyword>
<evidence type="ECO:0000256" key="2">
    <source>
        <dbReference type="SAM" id="Phobius"/>
    </source>
</evidence>
<feature type="compositionally biased region" description="Pro residues" evidence="1">
    <location>
        <begin position="176"/>
        <end position="186"/>
    </location>
</feature>